<dbReference type="GO" id="GO:0005737">
    <property type="term" value="C:cytoplasm"/>
    <property type="evidence" value="ECO:0007669"/>
    <property type="project" value="UniProtKB-ARBA"/>
</dbReference>
<feature type="region of interest" description="Disordered" evidence="15">
    <location>
        <begin position="167"/>
        <end position="240"/>
    </location>
</feature>
<protein>
    <recommendedName>
        <fullName evidence="4">Protein hunchback</fullName>
    </recommendedName>
</protein>
<dbReference type="InterPro" id="IPR037047">
    <property type="entry name" value="PITH_dom_sf"/>
</dbReference>
<dbReference type="PROSITE" id="PS50157">
    <property type="entry name" value="ZINC_FINGER_C2H2_2"/>
    <property type="match status" value="2"/>
</dbReference>
<dbReference type="GO" id="GO:0040034">
    <property type="term" value="P:regulation of development, heterochronic"/>
    <property type="evidence" value="ECO:0007669"/>
    <property type="project" value="UniProtKB-ARBA"/>
</dbReference>
<evidence type="ECO:0000256" key="10">
    <source>
        <dbReference type="ARBA" id="ARBA00022833"/>
    </source>
</evidence>
<keyword evidence="12" id="KW-1015">Disulfide bond</keyword>
<keyword evidence="5" id="KW-0217">Developmental protein</keyword>
<dbReference type="PROSITE" id="PS00028">
    <property type="entry name" value="ZINC_FINGER_C2H2_1"/>
    <property type="match status" value="2"/>
</dbReference>
<evidence type="ECO:0000256" key="1">
    <source>
        <dbReference type="ARBA" id="ARBA00003983"/>
    </source>
</evidence>
<evidence type="ECO:0000256" key="13">
    <source>
        <dbReference type="ARBA" id="ARBA00023242"/>
    </source>
</evidence>
<dbReference type="EMBL" id="CADCXU010023053">
    <property type="protein sequence ID" value="CAB0010553.1"/>
    <property type="molecule type" value="Genomic_DNA"/>
</dbReference>
<keyword evidence="8" id="KW-0677">Repeat</keyword>
<dbReference type="GO" id="GO:0005634">
    <property type="term" value="C:nucleus"/>
    <property type="evidence" value="ECO:0007669"/>
    <property type="project" value="UniProtKB-SubCell"/>
</dbReference>
<comment type="function">
    <text evidence="1">Gap class segmentation protein that controls development of head structures.</text>
</comment>
<dbReference type="GO" id="GO:0000122">
    <property type="term" value="P:negative regulation of transcription by RNA polymerase II"/>
    <property type="evidence" value="ECO:0007669"/>
    <property type="project" value="UniProtKB-ARBA"/>
</dbReference>
<evidence type="ECO:0000256" key="15">
    <source>
        <dbReference type="SAM" id="MobiDB-lite"/>
    </source>
</evidence>
<gene>
    <name evidence="18" type="ORF">NTEN_LOCUS15594</name>
</gene>
<accession>A0A6H5H0L9</accession>
<dbReference type="PROSITE" id="PS51532">
    <property type="entry name" value="PITH"/>
    <property type="match status" value="1"/>
</dbReference>
<evidence type="ECO:0000313" key="18">
    <source>
        <dbReference type="EMBL" id="CAB0010553.1"/>
    </source>
</evidence>
<evidence type="ECO:0000256" key="12">
    <source>
        <dbReference type="ARBA" id="ARBA00023157"/>
    </source>
</evidence>
<feature type="domain" description="C2H2-type" evidence="16">
    <location>
        <begin position="368"/>
        <end position="395"/>
    </location>
</feature>
<feature type="compositionally biased region" description="Pro residues" evidence="15">
    <location>
        <begin position="203"/>
        <end position="213"/>
    </location>
</feature>
<evidence type="ECO:0000259" key="16">
    <source>
        <dbReference type="PROSITE" id="PS50157"/>
    </source>
</evidence>
<keyword evidence="7" id="KW-0479">Metal-binding</keyword>
<evidence type="ECO:0000259" key="17">
    <source>
        <dbReference type="PROSITE" id="PS51532"/>
    </source>
</evidence>
<keyword evidence="19" id="KW-1185">Reference proteome</keyword>
<dbReference type="InterPro" id="IPR010400">
    <property type="entry name" value="PITH_dom"/>
</dbReference>
<dbReference type="InterPro" id="IPR036236">
    <property type="entry name" value="Znf_C2H2_sf"/>
</dbReference>
<name>A0A6H5H0L9_9HEMI</name>
<dbReference type="InterPro" id="IPR008979">
    <property type="entry name" value="Galactose-bd-like_sf"/>
</dbReference>
<dbReference type="FunFam" id="3.30.160.60:FF:001482">
    <property type="entry name" value="Hunchback"/>
    <property type="match status" value="1"/>
</dbReference>
<evidence type="ECO:0000256" key="4">
    <source>
        <dbReference type="ARBA" id="ARBA00013638"/>
    </source>
</evidence>
<evidence type="ECO:0000256" key="11">
    <source>
        <dbReference type="ARBA" id="ARBA00023125"/>
    </source>
</evidence>
<evidence type="ECO:0000256" key="2">
    <source>
        <dbReference type="ARBA" id="ARBA00004123"/>
    </source>
</evidence>
<feature type="compositionally biased region" description="Basic and acidic residues" evidence="15">
    <location>
        <begin position="636"/>
        <end position="659"/>
    </location>
</feature>
<sequence length="1008" mass="114589">MSRLFVWNGMQECRRTFPIVVGDVRLAIRIESPAYPMVKKRYYAYKHEILNRFEDNNDHVIQKWICFALRLNRTVRRSYAIVLTRIALFCFVFEFRENPKISAPPKPIWSSNVPVTVLQSKQEPSDDSYEYGAKERTTNFSSPLTPPGMNSAFSSFPAPVSDYNPATSPAHAFSKQVHHQTSIGQPAETSSTPRSDGKSSPHLTPPGSTPSPVPMETDRQENPHDEGSQSPNSSENDFYESGESLRRLQMMALQRTGMMPEEKLQCPMCEFSCHIRSQFNEHLVSHETKCVHCDYEGESVDKLREHLKTVHDCEDDLWLEEEPGLKVPKVNSQGKVKTFRCKQCEFAAVTKLEFWEHSRTHIKQERLLTCPKCPFVTEYKHHLEYHLRNHFGSKPFKCDKCSYSCVNKSMLNSHLKSHSNVYQFRCSDCTYATKYCHSLKLHLRKYNHSPAMVLNPDGSPNPLPIVDVYGTKRGPKQKMSKTASAATEKSTVISPVPSAPVQQQTPPPPQIPVNFFNPYSLLPTQMPYYNILNGFAANFPFSKEMQLEEKNNNVEKMPEIVLEEPKDEPKAPLDLTCSEKADSEVTQHTDTPIQKNRRKGKAFKLERLAMQMPSSDEEPEQIISKPDLPYPLEMSKSPDIKSCEADSEHATRGSDKEEKQGHNCQYCDISFKDPVMYTMHMGFHDFKDPFTCNSCDRPSNFMVVAPIPITDSMFEYQDIQMILLSTLLCAAFDNLNLTCIFTKELVPKKNLGYRKSTEENRESRVGLREAFLRVNGSIVIVLKSRIGTELQKKLFLIHIYSESLPEQVSVCPEFLPDFQFKDPSLGPHPPVKDPSPYGLFSKRKMDLSSFIQKNQCEALNESDDHPMAHCLNKDGGYLESDCDEQLILSITFNQAVKLHSLKIKAPADKGPKKLKLFINQPNTLDFDSASSNQSVQDIELKPANLEGELVPLRFVKFQIVQNIQIFVESNQGGTETTQIEHLQLIGSPVITTNMGDFKRVQGKAGEAH</sequence>
<keyword evidence="10" id="KW-0862">Zinc</keyword>
<dbReference type="Proteomes" id="UP000479000">
    <property type="component" value="Unassembled WGS sequence"/>
</dbReference>
<dbReference type="OrthoDB" id="10015593at2759"/>
<dbReference type="GO" id="GO:0000977">
    <property type="term" value="F:RNA polymerase II transcription regulatory region sequence-specific DNA binding"/>
    <property type="evidence" value="ECO:0007669"/>
    <property type="project" value="UniProtKB-ARBA"/>
</dbReference>
<evidence type="ECO:0000256" key="14">
    <source>
        <dbReference type="PROSITE-ProRule" id="PRU00042"/>
    </source>
</evidence>
<evidence type="ECO:0000256" key="8">
    <source>
        <dbReference type="ARBA" id="ARBA00022737"/>
    </source>
</evidence>
<comment type="similarity">
    <text evidence="3">Belongs to the hunchback C2H2-type zinc-finger protein family.</text>
</comment>
<comment type="subcellular location">
    <subcellularLocation>
        <location evidence="2">Nucleus</location>
    </subcellularLocation>
</comment>
<dbReference type="PANTHER" id="PTHR46115">
    <property type="entry name" value="THIOREDOXIN-LIKE PROTEIN 1"/>
    <property type="match status" value="1"/>
</dbReference>
<dbReference type="Pfam" id="PF06201">
    <property type="entry name" value="PITH"/>
    <property type="match status" value="1"/>
</dbReference>
<dbReference type="AlphaFoldDB" id="A0A6H5H0L9"/>
<feature type="region of interest" description="Disordered" evidence="15">
    <location>
        <begin position="611"/>
        <end position="659"/>
    </location>
</feature>
<keyword evidence="13" id="KW-0539">Nucleus</keyword>
<evidence type="ECO:0000256" key="3">
    <source>
        <dbReference type="ARBA" id="ARBA00007746"/>
    </source>
</evidence>
<proteinExistence type="inferred from homology"/>
<feature type="domain" description="PITH" evidence="17">
    <location>
        <begin position="836"/>
        <end position="1004"/>
    </location>
</feature>
<dbReference type="GO" id="GO:0035282">
    <property type="term" value="P:segmentation"/>
    <property type="evidence" value="ECO:0007669"/>
    <property type="project" value="UniProtKB-KW"/>
</dbReference>
<dbReference type="Gene3D" id="2.60.120.470">
    <property type="entry name" value="PITH domain"/>
    <property type="match status" value="1"/>
</dbReference>
<organism evidence="18 19">
    <name type="scientific">Nesidiocoris tenuis</name>
    <dbReference type="NCBI Taxonomy" id="355587"/>
    <lineage>
        <taxon>Eukaryota</taxon>
        <taxon>Metazoa</taxon>
        <taxon>Ecdysozoa</taxon>
        <taxon>Arthropoda</taxon>
        <taxon>Hexapoda</taxon>
        <taxon>Insecta</taxon>
        <taxon>Pterygota</taxon>
        <taxon>Neoptera</taxon>
        <taxon>Paraneoptera</taxon>
        <taxon>Hemiptera</taxon>
        <taxon>Heteroptera</taxon>
        <taxon>Panheteroptera</taxon>
        <taxon>Cimicomorpha</taxon>
        <taxon>Miridae</taxon>
        <taxon>Dicyphina</taxon>
        <taxon>Nesidiocoris</taxon>
    </lineage>
</organism>
<dbReference type="SUPFAM" id="SSF49785">
    <property type="entry name" value="Galactose-binding domain-like"/>
    <property type="match status" value="1"/>
</dbReference>
<feature type="compositionally biased region" description="Polar residues" evidence="15">
    <location>
        <begin position="179"/>
        <end position="194"/>
    </location>
</feature>
<dbReference type="SUPFAM" id="SSF57667">
    <property type="entry name" value="beta-beta-alpha zinc fingers"/>
    <property type="match status" value="2"/>
</dbReference>
<dbReference type="GO" id="GO:0008270">
    <property type="term" value="F:zinc ion binding"/>
    <property type="evidence" value="ECO:0007669"/>
    <property type="project" value="UniProtKB-KW"/>
</dbReference>
<keyword evidence="11" id="KW-0238">DNA-binding</keyword>
<evidence type="ECO:0000313" key="19">
    <source>
        <dbReference type="Proteomes" id="UP000479000"/>
    </source>
</evidence>
<dbReference type="InterPro" id="IPR013087">
    <property type="entry name" value="Znf_C2H2_type"/>
</dbReference>
<feature type="compositionally biased region" description="Basic and acidic residues" evidence="15">
    <location>
        <begin position="216"/>
        <end position="227"/>
    </location>
</feature>
<reference evidence="18 19" key="1">
    <citation type="submission" date="2020-02" db="EMBL/GenBank/DDBJ databases">
        <authorList>
            <person name="Ferguson B K."/>
        </authorList>
    </citation>
    <scope>NUCLEOTIDE SEQUENCE [LARGE SCALE GENOMIC DNA]</scope>
</reference>
<keyword evidence="9 14" id="KW-0863">Zinc-finger</keyword>
<dbReference type="Gene3D" id="3.30.160.60">
    <property type="entry name" value="Classic Zinc Finger"/>
    <property type="match status" value="3"/>
</dbReference>
<evidence type="ECO:0000256" key="9">
    <source>
        <dbReference type="ARBA" id="ARBA00022771"/>
    </source>
</evidence>
<evidence type="ECO:0000256" key="5">
    <source>
        <dbReference type="ARBA" id="ARBA00022473"/>
    </source>
</evidence>
<feature type="domain" description="C2H2-type" evidence="16">
    <location>
        <begin position="396"/>
        <end position="423"/>
    </location>
</feature>
<evidence type="ECO:0000256" key="6">
    <source>
        <dbReference type="ARBA" id="ARBA00022492"/>
    </source>
</evidence>
<evidence type="ECO:0000256" key="7">
    <source>
        <dbReference type="ARBA" id="ARBA00022723"/>
    </source>
</evidence>
<dbReference type="SMART" id="SM00355">
    <property type="entry name" value="ZnF_C2H2"/>
    <property type="match status" value="7"/>
</dbReference>
<dbReference type="FunFam" id="3.30.160.60:FF:001301">
    <property type="entry name" value="Blast:Protein hunchback"/>
    <property type="match status" value="1"/>
</dbReference>
<keyword evidence="6" id="KW-0302">Gap protein</keyword>